<reference evidence="8" key="1">
    <citation type="submission" date="2020-04" db="EMBL/GenBank/DDBJ databases">
        <authorList>
            <person name="Alioto T."/>
            <person name="Alioto T."/>
            <person name="Gomez Garrido J."/>
        </authorList>
    </citation>
    <scope>NUCLEOTIDE SEQUENCE</scope>
    <source>
        <strain evidence="8">A484AB</strain>
    </source>
</reference>
<gene>
    <name evidence="8" type="ORF">PACLA_8A019452</name>
</gene>
<comment type="pathway">
    <text evidence="2">Glycolipid biosynthesis; glycosylphosphatidylinositol-anchor biosynthesis.</text>
</comment>
<evidence type="ECO:0000313" key="8">
    <source>
        <dbReference type="EMBL" id="CAB4029651.1"/>
    </source>
</evidence>
<keyword evidence="8" id="KW-0808">Transferase</keyword>
<dbReference type="UniPathway" id="UPA00196"/>
<protein>
    <submittedName>
        <fullName evidence="8">Phosphatidylinositol N-acetylglucosaminyltransferase subunit C-like</fullName>
    </submittedName>
</protein>
<dbReference type="Proteomes" id="UP001152795">
    <property type="component" value="Unassembled WGS sequence"/>
</dbReference>
<name>A0A6S7JGH2_PARCT</name>
<proteinExistence type="inferred from homology"/>
<sequence length="255" mass="28463">MINDNFYFTVYTRTYHFWNVSDAAGTVSQQVSSLCLFVMSFVYMKRELVSPSTLFLISAVVTSISYCIYIMTCWEQRTKNVKDDIKSLILFLAFSFGLSPILRTLTDSISTDTIYAMTVFMLGMNLLMHDYGASGAIVSKAASLNTAIFGSVCLASRLPSSSHAFVTVIVAVEIFALFPLFREQIKVCFPGSQSMMTWGLLVVALVSVVTISFLAGIFLLLAQTAVIFLCPYWLVRLQRYKDNIHGPWDEAVIST</sequence>
<accession>A0A6S7JGH2</accession>
<dbReference type="GO" id="GO:0000506">
    <property type="term" value="C:glycosylphosphatidylinositol-N-acetylglucosaminyltransferase (GPI-GnT) complex"/>
    <property type="evidence" value="ECO:0007669"/>
    <property type="project" value="TreeGrafter"/>
</dbReference>
<keyword evidence="8" id="KW-0328">Glycosyltransferase</keyword>
<dbReference type="PIRSF" id="PIRSF016104">
    <property type="entry name" value="GPI2"/>
    <property type="match status" value="1"/>
</dbReference>
<dbReference type="GO" id="GO:0016757">
    <property type="term" value="F:glycosyltransferase activity"/>
    <property type="evidence" value="ECO:0007669"/>
    <property type="project" value="UniProtKB-KW"/>
</dbReference>
<dbReference type="InterPro" id="IPR009450">
    <property type="entry name" value="Plno_GlcNAc_GPI2"/>
</dbReference>
<comment type="subcellular location">
    <subcellularLocation>
        <location evidence="1">Membrane</location>
        <topology evidence="1">Multi-pass membrane protein</topology>
    </subcellularLocation>
</comment>
<evidence type="ECO:0000256" key="5">
    <source>
        <dbReference type="ARBA" id="ARBA00022692"/>
    </source>
</evidence>
<evidence type="ECO:0000256" key="4">
    <source>
        <dbReference type="ARBA" id="ARBA00022502"/>
    </source>
</evidence>
<dbReference type="PANTHER" id="PTHR12982">
    <property type="entry name" value="PHOSPHATIDYLINOSITOL GLYCAN, CLASS C"/>
    <property type="match status" value="1"/>
</dbReference>
<evidence type="ECO:0000256" key="6">
    <source>
        <dbReference type="ARBA" id="ARBA00022989"/>
    </source>
</evidence>
<evidence type="ECO:0000256" key="7">
    <source>
        <dbReference type="ARBA" id="ARBA00023136"/>
    </source>
</evidence>
<keyword evidence="4" id="KW-0337">GPI-anchor biosynthesis</keyword>
<dbReference type="Pfam" id="PF06432">
    <property type="entry name" value="GPI2"/>
    <property type="match status" value="1"/>
</dbReference>
<evidence type="ECO:0000256" key="3">
    <source>
        <dbReference type="ARBA" id="ARBA00008321"/>
    </source>
</evidence>
<dbReference type="GO" id="GO:0006506">
    <property type="term" value="P:GPI anchor biosynthetic process"/>
    <property type="evidence" value="ECO:0007669"/>
    <property type="project" value="UniProtKB-UniPathway"/>
</dbReference>
<keyword evidence="6" id="KW-1133">Transmembrane helix</keyword>
<comment type="similarity">
    <text evidence="3">Belongs to the PIGC family.</text>
</comment>
<keyword evidence="5" id="KW-0812">Transmembrane</keyword>
<dbReference type="AlphaFoldDB" id="A0A6S7JGH2"/>
<dbReference type="EMBL" id="CACRXK020016314">
    <property type="protein sequence ID" value="CAB4029651.1"/>
    <property type="molecule type" value="Genomic_DNA"/>
</dbReference>
<dbReference type="OrthoDB" id="196709at2759"/>
<keyword evidence="9" id="KW-1185">Reference proteome</keyword>
<evidence type="ECO:0000313" key="9">
    <source>
        <dbReference type="Proteomes" id="UP001152795"/>
    </source>
</evidence>
<organism evidence="8 9">
    <name type="scientific">Paramuricea clavata</name>
    <name type="common">Red gorgonian</name>
    <name type="synonym">Violescent sea-whip</name>
    <dbReference type="NCBI Taxonomy" id="317549"/>
    <lineage>
        <taxon>Eukaryota</taxon>
        <taxon>Metazoa</taxon>
        <taxon>Cnidaria</taxon>
        <taxon>Anthozoa</taxon>
        <taxon>Octocorallia</taxon>
        <taxon>Malacalcyonacea</taxon>
        <taxon>Plexauridae</taxon>
        <taxon>Paramuricea</taxon>
    </lineage>
</organism>
<keyword evidence="7" id="KW-0472">Membrane</keyword>
<dbReference type="PANTHER" id="PTHR12982:SF0">
    <property type="entry name" value="PHOSPHATIDYLINOSITOL N-ACETYLGLUCOSAMINYLTRANSFERASE SUBUNIT C"/>
    <property type="match status" value="1"/>
</dbReference>
<evidence type="ECO:0000256" key="1">
    <source>
        <dbReference type="ARBA" id="ARBA00004141"/>
    </source>
</evidence>
<evidence type="ECO:0000256" key="2">
    <source>
        <dbReference type="ARBA" id="ARBA00004687"/>
    </source>
</evidence>
<comment type="caution">
    <text evidence="8">The sequence shown here is derived from an EMBL/GenBank/DDBJ whole genome shotgun (WGS) entry which is preliminary data.</text>
</comment>